<evidence type="ECO:0000313" key="3">
    <source>
        <dbReference type="Proteomes" id="UP000664534"/>
    </source>
</evidence>
<comment type="caution">
    <text evidence="2">The sequence shown here is derived from an EMBL/GenBank/DDBJ whole genome shotgun (WGS) entry which is preliminary data.</text>
</comment>
<gene>
    <name evidence="2" type="ORF">IMSHALPRED_005770</name>
</gene>
<keyword evidence="3" id="KW-1185">Reference proteome</keyword>
<feature type="region of interest" description="Disordered" evidence="1">
    <location>
        <begin position="305"/>
        <end position="401"/>
    </location>
</feature>
<feature type="region of interest" description="Disordered" evidence="1">
    <location>
        <begin position="1"/>
        <end position="37"/>
    </location>
</feature>
<reference evidence="2" key="1">
    <citation type="submission" date="2021-03" db="EMBL/GenBank/DDBJ databases">
        <authorList>
            <person name="Tagirdzhanova G."/>
        </authorList>
    </citation>
    <scope>NUCLEOTIDE SEQUENCE</scope>
</reference>
<organism evidence="2 3">
    <name type="scientific">Imshaugia aleurites</name>
    <dbReference type="NCBI Taxonomy" id="172621"/>
    <lineage>
        <taxon>Eukaryota</taxon>
        <taxon>Fungi</taxon>
        <taxon>Dikarya</taxon>
        <taxon>Ascomycota</taxon>
        <taxon>Pezizomycotina</taxon>
        <taxon>Lecanoromycetes</taxon>
        <taxon>OSLEUM clade</taxon>
        <taxon>Lecanoromycetidae</taxon>
        <taxon>Lecanorales</taxon>
        <taxon>Lecanorineae</taxon>
        <taxon>Parmeliaceae</taxon>
        <taxon>Imshaugia</taxon>
    </lineage>
</organism>
<evidence type="ECO:0000256" key="1">
    <source>
        <dbReference type="SAM" id="MobiDB-lite"/>
    </source>
</evidence>
<evidence type="ECO:0000313" key="2">
    <source>
        <dbReference type="EMBL" id="CAF9922809.1"/>
    </source>
</evidence>
<dbReference type="OrthoDB" id="5431337at2759"/>
<dbReference type="EMBL" id="CAJPDT010000031">
    <property type="protein sequence ID" value="CAF9922809.1"/>
    <property type="molecule type" value="Genomic_DNA"/>
</dbReference>
<dbReference type="Proteomes" id="UP000664534">
    <property type="component" value="Unassembled WGS sequence"/>
</dbReference>
<protein>
    <submittedName>
        <fullName evidence="2">Uncharacterized protein</fullName>
    </submittedName>
</protein>
<dbReference type="AlphaFoldDB" id="A0A8H3IR14"/>
<feature type="compositionally biased region" description="Polar residues" evidence="1">
    <location>
        <begin position="323"/>
        <end position="347"/>
    </location>
</feature>
<proteinExistence type="predicted"/>
<accession>A0A8H3IR14</accession>
<sequence length="428" mass="47630">MTDQPNVSTRSHKKNGNNGKEKEQSTETPATVGDKAVPQSAFLPGFSTEQAQSLNIYMSEIIQTANVSFKVEILENMATLQAAIANLGNSLKPTGSNSLNSAPAQEPTFGGAPYQSGFPARNFPARWRPEELGTFDPDTDDVFTFLGRIREVADLRDSHTVQLNLSLQLRGKAKRWFELELSHDDKAILYNPANGTSAWTDALIGRFQPSGTLTLQKLHETTYTRADAAAKKDPTDFVHDVIALTRTRPLEESLMEAYLRFESGLQVNLVPPDKFTTVREFMEQVNAKKHAWYQNYAHFKKKLYDDQIPGPTNTPSRGYVSRQPRNNSAPSYTIRSGLGPTTTSAPENSRPDAPKYGTTAPRVPQLQGVYHGTTEEHSQSRPQYTPSQSHTPRAFGNTHDDDNEAEEAYFVEHEHGCNVIGCPHRHDN</sequence>
<feature type="compositionally biased region" description="Polar residues" evidence="1">
    <location>
        <begin position="380"/>
        <end position="391"/>
    </location>
</feature>
<name>A0A8H3IR14_9LECA</name>